<evidence type="ECO:0000313" key="12">
    <source>
        <dbReference type="Proteomes" id="UP000663829"/>
    </source>
</evidence>
<feature type="transmembrane region" description="Helical" evidence="8">
    <location>
        <begin position="399"/>
        <end position="423"/>
    </location>
</feature>
<sequence length="462" mass="52122">MTELLHSPDGNILGVERPENYGTSANVSSSAQMSSPNEELDENNSNVRRHRRQDQQQNRTDNDDEEIFKYGASHVVKLFVPVSLCMFIVIVTIKTTTSYTPGGAQWAYTPFTEDKQTNTQRILFSLANAMIFMAFVIAATFILILLYKFRCYKIIHGWLILTTLMLLFFFLYSYFSSISASLNRPIDMITICFLTWNIGVMGMYSIHWKGPLRIQQAYLILMSALLALVFYKFLPEWTGWLILGVISVWDLLAVLCPKGPLRILVETAQERGEPIFPALIYSSTMVYMVTAVDPPREEFATINTNSIANTSNSNADETNENGGFVNAAIRQQQPRRQLIPRADVPQEDVRREEPRYIVEPAATPHIEDDDDEEKGVKLGLGDFIFYSILLAKASALGDWTVTMACYVSLLIGLCLTLLLLAIFRKALPALPISITFGLIFYFSTVYIIGPFCAQLSLVQVFI</sequence>
<dbReference type="Proteomes" id="UP000663829">
    <property type="component" value="Unassembled WGS sequence"/>
</dbReference>
<dbReference type="Proteomes" id="UP000681722">
    <property type="component" value="Unassembled WGS sequence"/>
</dbReference>
<feature type="compositionally biased region" description="Low complexity" evidence="9">
    <location>
        <begin position="24"/>
        <end position="35"/>
    </location>
</feature>
<dbReference type="Gene3D" id="1.10.472.100">
    <property type="entry name" value="Presenilin"/>
    <property type="match status" value="1"/>
</dbReference>
<dbReference type="EMBL" id="CAJOBC010000133">
    <property type="protein sequence ID" value="CAF3543168.1"/>
    <property type="molecule type" value="Genomic_DNA"/>
</dbReference>
<dbReference type="GO" id="GO:0042500">
    <property type="term" value="F:aspartic endopeptidase activity, intramembrane cleaving"/>
    <property type="evidence" value="ECO:0007669"/>
    <property type="project" value="InterPro"/>
</dbReference>
<feature type="transmembrane region" description="Helical" evidence="8">
    <location>
        <begin position="429"/>
        <end position="449"/>
    </location>
</feature>
<dbReference type="InterPro" id="IPR042524">
    <property type="entry name" value="Presenilin_C"/>
</dbReference>
<organism evidence="10 12">
    <name type="scientific">Didymodactylos carnosus</name>
    <dbReference type="NCBI Taxonomy" id="1234261"/>
    <lineage>
        <taxon>Eukaryota</taxon>
        <taxon>Metazoa</taxon>
        <taxon>Spiralia</taxon>
        <taxon>Gnathifera</taxon>
        <taxon>Rotifera</taxon>
        <taxon>Eurotatoria</taxon>
        <taxon>Bdelloidea</taxon>
        <taxon>Philodinida</taxon>
        <taxon>Philodinidae</taxon>
        <taxon>Didymodactylos</taxon>
    </lineage>
</organism>
<name>A0A813Q527_9BILA</name>
<dbReference type="OrthoDB" id="20287at2759"/>
<evidence type="ECO:0000256" key="6">
    <source>
        <dbReference type="ARBA" id="ARBA00023034"/>
    </source>
</evidence>
<evidence type="ECO:0000256" key="1">
    <source>
        <dbReference type="ARBA" id="ARBA00008604"/>
    </source>
</evidence>
<dbReference type="GO" id="GO:0006509">
    <property type="term" value="P:membrane protein ectodomain proteolysis"/>
    <property type="evidence" value="ECO:0007669"/>
    <property type="project" value="TreeGrafter"/>
</dbReference>
<dbReference type="GO" id="GO:0070765">
    <property type="term" value="C:gamma-secretase complex"/>
    <property type="evidence" value="ECO:0007669"/>
    <property type="project" value="TreeGrafter"/>
</dbReference>
<keyword evidence="3 8" id="KW-0256">Endoplasmic reticulum</keyword>
<dbReference type="SMART" id="SM00730">
    <property type="entry name" value="PSN"/>
    <property type="match status" value="1"/>
</dbReference>
<accession>A0A813Q527</accession>
<dbReference type="PANTHER" id="PTHR10202:SF13">
    <property type="entry name" value="PRESENILIN HOMOLOG"/>
    <property type="match status" value="1"/>
</dbReference>
<dbReference type="InterPro" id="IPR006639">
    <property type="entry name" value="Preselin/SPP"/>
</dbReference>
<evidence type="ECO:0000313" key="11">
    <source>
        <dbReference type="EMBL" id="CAF3543168.1"/>
    </source>
</evidence>
<evidence type="ECO:0000256" key="3">
    <source>
        <dbReference type="ARBA" id="ARBA00022824"/>
    </source>
</evidence>
<evidence type="ECO:0000256" key="9">
    <source>
        <dbReference type="SAM" id="MobiDB-lite"/>
    </source>
</evidence>
<comment type="function">
    <text evidence="8">Probable subunit of the gamma-secretase complex, an endoprotease complex that catalyzes the intramembrane cleavage of integral membrane proteins such as Notch receptors.</text>
</comment>
<comment type="domain">
    <text evidence="8">The PAL motif is required for normal active site conformation.</text>
</comment>
<evidence type="ECO:0000256" key="2">
    <source>
        <dbReference type="ARBA" id="ARBA00022692"/>
    </source>
</evidence>
<evidence type="ECO:0000256" key="5">
    <source>
        <dbReference type="ARBA" id="ARBA00022989"/>
    </source>
</evidence>
<comment type="subunit">
    <text evidence="8">Homodimer.</text>
</comment>
<feature type="transmembrane region" description="Helical" evidence="8">
    <location>
        <begin position="75"/>
        <end position="93"/>
    </location>
</feature>
<feature type="region of interest" description="Disordered" evidence="9">
    <location>
        <begin position="1"/>
        <end position="63"/>
    </location>
</feature>
<keyword evidence="6 8" id="KW-0333">Golgi apparatus</keyword>
<protein>
    <recommendedName>
        <fullName evidence="8">Presenilin</fullName>
        <ecNumber evidence="8">3.4.23.-</ecNumber>
    </recommendedName>
</protein>
<comment type="caution">
    <text evidence="10">The sequence shown here is derived from an EMBL/GenBank/DDBJ whole genome shotgun (WGS) entry which is preliminary data.</text>
</comment>
<dbReference type="PRINTS" id="PR01072">
    <property type="entry name" value="PRESENILIN"/>
</dbReference>
<dbReference type="InterPro" id="IPR001108">
    <property type="entry name" value="Peptidase_A22A"/>
</dbReference>
<gene>
    <name evidence="10" type="ORF">GPM918_LOCUS1447</name>
    <name evidence="11" type="ORF">SRO942_LOCUS1447</name>
</gene>
<comment type="similarity">
    <text evidence="1 8">Belongs to the peptidase A22A family.</text>
</comment>
<keyword evidence="12" id="KW-1185">Reference proteome</keyword>
<feature type="transmembrane region" description="Helical" evidence="8">
    <location>
        <begin position="122"/>
        <end position="147"/>
    </location>
</feature>
<comment type="subcellular location">
    <subcellularLocation>
        <location evidence="8">Endoplasmic reticulum membrane</location>
        <topology evidence="8">Multi-pass membrane protein</topology>
    </subcellularLocation>
    <subcellularLocation>
        <location evidence="8">Golgi apparatus membrane</location>
        <topology evidence="8">Multi-pass membrane protein</topology>
    </subcellularLocation>
</comment>
<dbReference type="AlphaFoldDB" id="A0A813Q527"/>
<feature type="transmembrane region" description="Helical" evidence="8">
    <location>
        <begin position="186"/>
        <end position="205"/>
    </location>
</feature>
<evidence type="ECO:0000256" key="4">
    <source>
        <dbReference type="ARBA" id="ARBA00022976"/>
    </source>
</evidence>
<dbReference type="Pfam" id="PF01080">
    <property type="entry name" value="Presenilin"/>
    <property type="match status" value="1"/>
</dbReference>
<evidence type="ECO:0000256" key="7">
    <source>
        <dbReference type="ARBA" id="ARBA00023136"/>
    </source>
</evidence>
<feature type="transmembrane region" description="Helical" evidence="8">
    <location>
        <begin position="154"/>
        <end position="174"/>
    </location>
</feature>
<dbReference type="GO" id="GO:0016485">
    <property type="term" value="P:protein processing"/>
    <property type="evidence" value="ECO:0007669"/>
    <property type="project" value="InterPro"/>
</dbReference>
<keyword evidence="4 8" id="KW-0914">Notch signaling pathway</keyword>
<evidence type="ECO:0000256" key="8">
    <source>
        <dbReference type="RuleBase" id="RU361148"/>
    </source>
</evidence>
<feature type="transmembrane region" description="Helical" evidence="8">
    <location>
        <begin position="217"/>
        <end position="234"/>
    </location>
</feature>
<dbReference type="GO" id="GO:0007219">
    <property type="term" value="P:Notch signaling pathway"/>
    <property type="evidence" value="ECO:0007669"/>
    <property type="project" value="UniProtKB-KW"/>
</dbReference>
<keyword evidence="2 8" id="KW-0812">Transmembrane</keyword>
<dbReference type="GO" id="GO:0000139">
    <property type="term" value="C:Golgi membrane"/>
    <property type="evidence" value="ECO:0007669"/>
    <property type="project" value="UniProtKB-SubCell"/>
</dbReference>
<keyword evidence="7 8" id="KW-0472">Membrane</keyword>
<reference evidence="10" key="1">
    <citation type="submission" date="2021-02" db="EMBL/GenBank/DDBJ databases">
        <authorList>
            <person name="Nowell W R."/>
        </authorList>
    </citation>
    <scope>NUCLEOTIDE SEQUENCE</scope>
</reference>
<proteinExistence type="inferred from homology"/>
<dbReference type="FunFam" id="1.10.472.100:FF:000001">
    <property type="entry name" value="Presenilin"/>
    <property type="match status" value="1"/>
</dbReference>
<dbReference type="GO" id="GO:0055074">
    <property type="term" value="P:calcium ion homeostasis"/>
    <property type="evidence" value="ECO:0007669"/>
    <property type="project" value="TreeGrafter"/>
</dbReference>
<keyword evidence="5 8" id="KW-1133">Transmembrane helix</keyword>
<dbReference type="EC" id="3.4.23.-" evidence="8"/>
<dbReference type="GO" id="GO:0034205">
    <property type="term" value="P:amyloid-beta formation"/>
    <property type="evidence" value="ECO:0007669"/>
    <property type="project" value="TreeGrafter"/>
</dbReference>
<evidence type="ECO:0000313" key="10">
    <source>
        <dbReference type="EMBL" id="CAF0762135.1"/>
    </source>
</evidence>
<dbReference type="EMBL" id="CAJNOQ010000133">
    <property type="protein sequence ID" value="CAF0762135.1"/>
    <property type="molecule type" value="Genomic_DNA"/>
</dbReference>
<dbReference type="PANTHER" id="PTHR10202">
    <property type="entry name" value="PRESENILIN"/>
    <property type="match status" value="1"/>
</dbReference>
<feature type="transmembrane region" description="Helical" evidence="8">
    <location>
        <begin position="240"/>
        <end position="256"/>
    </location>
</feature>
<dbReference type="GO" id="GO:0005789">
    <property type="term" value="C:endoplasmic reticulum membrane"/>
    <property type="evidence" value="ECO:0007669"/>
    <property type="project" value="UniProtKB-SubCell"/>
</dbReference>
<keyword evidence="8" id="KW-0378">Hydrolase</keyword>
<keyword evidence="8" id="KW-0645">Protease</keyword>